<evidence type="ECO:0000313" key="2">
    <source>
        <dbReference type="Proteomes" id="UP001304071"/>
    </source>
</evidence>
<evidence type="ECO:0000313" key="1">
    <source>
        <dbReference type="EMBL" id="WPC74291.1"/>
    </source>
</evidence>
<sequence length="325" mass="37271">MKQTIYLHIGPHKTGTTVIQKASLDNRNILEKYSVTYPDVFFEALGHHKLVDSVRGRKNLSDDFDSLLNSSEKILLSSENFISFSLEDLKYLKTCLSKFDVKIIYAWRRSSLKMYSMWQESIKHGCSKPFYSYFYNDLIRPGESRSLMQKINLDMYASVFGKDNIYILDFDALSDNKSLVTDFFSIVGVDGAEVDVSNQSKGIKNESLDPATIEILRCLNSLSKFAGFPENARTREAFLSNQELVSENIEKAKLLMGDYYEEFAVGDYFIDRVTEKNITEHYSSNLVKYENKSRTKKIRVVKQDWLLKPESSQLITAIHKAIIGG</sequence>
<dbReference type="Gene3D" id="3.40.50.300">
    <property type="entry name" value="P-loop containing nucleotide triphosphate hydrolases"/>
    <property type="match status" value="1"/>
</dbReference>
<gene>
    <name evidence="1" type="ORF">R8Z52_03235</name>
</gene>
<proteinExistence type="predicted"/>
<dbReference type="RefSeq" id="WP_261894406.1">
    <property type="nucleotide sequence ID" value="NZ_AP024895.1"/>
</dbReference>
<organism evidence="1 2">
    <name type="scientific">Vibrio porteresiae DSM 19223</name>
    <dbReference type="NCBI Taxonomy" id="1123496"/>
    <lineage>
        <taxon>Bacteria</taxon>
        <taxon>Pseudomonadati</taxon>
        <taxon>Pseudomonadota</taxon>
        <taxon>Gammaproteobacteria</taxon>
        <taxon>Vibrionales</taxon>
        <taxon>Vibrionaceae</taxon>
        <taxon>Vibrio</taxon>
    </lineage>
</organism>
<dbReference type="InterPro" id="IPR027417">
    <property type="entry name" value="P-loop_NTPase"/>
</dbReference>
<accession>A0ABZ0QCV6</accession>
<dbReference type="SUPFAM" id="SSF52540">
    <property type="entry name" value="P-loop containing nucleoside triphosphate hydrolases"/>
    <property type="match status" value="1"/>
</dbReference>
<evidence type="ECO:0008006" key="3">
    <source>
        <dbReference type="Google" id="ProtNLM"/>
    </source>
</evidence>
<dbReference type="Proteomes" id="UP001304071">
    <property type="component" value="Chromosome 1"/>
</dbReference>
<name>A0ABZ0QCV6_9VIBR</name>
<dbReference type="EMBL" id="CP138203">
    <property type="protein sequence ID" value="WPC74291.1"/>
    <property type="molecule type" value="Genomic_DNA"/>
</dbReference>
<reference evidence="1 2" key="1">
    <citation type="submission" date="2023-11" db="EMBL/GenBank/DDBJ databases">
        <title>Plant-associative lifestyle of Vibrio porteresiae and its evolutionary dynamics.</title>
        <authorList>
            <person name="Rameshkumar N."/>
            <person name="Kirti K."/>
        </authorList>
    </citation>
    <scope>NUCLEOTIDE SEQUENCE [LARGE SCALE GENOMIC DNA]</scope>
    <source>
        <strain evidence="1 2">MSSRF30</strain>
    </source>
</reference>
<protein>
    <recommendedName>
        <fullName evidence="3">Sulfotransferase domain-containing protein</fullName>
    </recommendedName>
</protein>
<keyword evidence="2" id="KW-1185">Reference proteome</keyword>